<dbReference type="Proteomes" id="UP000008206">
    <property type="component" value="Chromosome"/>
</dbReference>
<dbReference type="PANTHER" id="PTHR48111:SF15">
    <property type="entry name" value="OMPR SUBFAMILY"/>
    <property type="match status" value="1"/>
</dbReference>
<evidence type="ECO:0000256" key="4">
    <source>
        <dbReference type="PROSITE-ProRule" id="PRU01091"/>
    </source>
</evidence>
<gene>
    <name evidence="10" type="ordered locus">Cyan7822_5123</name>
</gene>
<feature type="domain" description="Response regulatory" evidence="6">
    <location>
        <begin position="2"/>
        <end position="116"/>
    </location>
</feature>
<evidence type="ECO:0000259" key="9">
    <source>
        <dbReference type="PROSITE" id="PS51755"/>
    </source>
</evidence>
<dbReference type="Gene3D" id="6.10.250.690">
    <property type="match status" value="1"/>
</dbReference>
<dbReference type="eggNOG" id="COG3706">
    <property type="taxonomic scope" value="Bacteria"/>
</dbReference>
<dbReference type="STRING" id="497965.Cyan7822_5123"/>
<dbReference type="Gene3D" id="1.20.120.160">
    <property type="entry name" value="HPT domain"/>
    <property type="match status" value="1"/>
</dbReference>
<evidence type="ECO:0000256" key="2">
    <source>
        <dbReference type="PROSITE-ProRule" id="PRU00110"/>
    </source>
</evidence>
<dbReference type="Pfam" id="PF00072">
    <property type="entry name" value="Response_reg"/>
    <property type="match status" value="3"/>
</dbReference>
<dbReference type="Pfam" id="PF01627">
    <property type="entry name" value="Hpt"/>
    <property type="match status" value="1"/>
</dbReference>
<dbReference type="NCBIfam" id="TIGR00254">
    <property type="entry name" value="GGDEF"/>
    <property type="match status" value="1"/>
</dbReference>
<dbReference type="CDD" id="cd00156">
    <property type="entry name" value="REC"/>
    <property type="match status" value="2"/>
</dbReference>
<evidence type="ECO:0000259" key="8">
    <source>
        <dbReference type="PROSITE" id="PS50894"/>
    </source>
</evidence>
<feature type="domain" description="OmpR/PhoB-type" evidence="9">
    <location>
        <begin position="123"/>
        <end position="222"/>
    </location>
</feature>
<dbReference type="PROSITE" id="PS50887">
    <property type="entry name" value="GGDEF"/>
    <property type="match status" value="1"/>
</dbReference>
<evidence type="ECO:0000256" key="1">
    <source>
        <dbReference type="ARBA" id="ARBA00023125"/>
    </source>
</evidence>
<dbReference type="InterPro" id="IPR043128">
    <property type="entry name" value="Rev_trsase/Diguanyl_cyclase"/>
</dbReference>
<feature type="modified residue" description="4-aspartylphosphate" evidence="3">
    <location>
        <position position="51"/>
    </location>
</feature>
<dbReference type="InterPro" id="IPR008207">
    <property type="entry name" value="Sig_transdc_His_kin_Hpt_dom"/>
</dbReference>
<feature type="domain" description="GGDEF" evidence="7">
    <location>
        <begin position="654"/>
        <end position="785"/>
    </location>
</feature>
<dbReference type="AlphaFoldDB" id="E0UKC6"/>
<proteinExistence type="predicted"/>
<dbReference type="PROSITE" id="PS50110">
    <property type="entry name" value="RESPONSE_REGULATORY"/>
    <property type="match status" value="3"/>
</dbReference>
<feature type="modified residue" description="Phosphohistidine" evidence="2">
    <location>
        <position position="300"/>
    </location>
</feature>
<evidence type="ECO:0000313" key="11">
    <source>
        <dbReference type="Proteomes" id="UP000008206"/>
    </source>
</evidence>
<keyword evidence="11" id="KW-1185">Reference proteome</keyword>
<dbReference type="Pfam" id="PF00990">
    <property type="entry name" value="GGDEF"/>
    <property type="match status" value="1"/>
</dbReference>
<evidence type="ECO:0000256" key="3">
    <source>
        <dbReference type="PROSITE-ProRule" id="PRU00169"/>
    </source>
</evidence>
<dbReference type="Gene3D" id="1.10.10.10">
    <property type="entry name" value="Winged helix-like DNA-binding domain superfamily/Winged helix DNA-binding domain"/>
    <property type="match status" value="1"/>
</dbReference>
<dbReference type="GO" id="GO:0006355">
    <property type="term" value="P:regulation of DNA-templated transcription"/>
    <property type="evidence" value="ECO:0007669"/>
    <property type="project" value="InterPro"/>
</dbReference>
<dbReference type="eggNOG" id="COG2198">
    <property type="taxonomic scope" value="Bacteria"/>
</dbReference>
<dbReference type="PROSITE" id="PS51755">
    <property type="entry name" value="OMPR_PHOB"/>
    <property type="match status" value="1"/>
</dbReference>
<feature type="domain" description="HPt" evidence="8">
    <location>
        <begin position="260"/>
        <end position="353"/>
    </location>
</feature>
<dbReference type="OrthoDB" id="442759at2"/>
<sequence length="785" mass="89730">MKILLIEDDQALADAMQQALNNQKYLVDVAIDGQTGLCLAQLFDYHLILLDLMLPDLDGLEFCAQRRQGGDHTPILVVTASYDSRQKIKALDAGADDYLVKPFDLQELLARIRALIRRGKSLEPVIEWEGIRLDRQNNEVNYNNKPLFLDRNEYAILELFLHNQDRIFSHGNLIEYLWSYDEMPSEYQIKGYIESLQTKLTELGREKPIIEPVYGLGYRLKSLKKTPSRLFPTRQMPSSDNKSEQALESQKRQDTKLAAIFQHYRSQYLLKIQVLAQAVKALEQNTLSEELRSQAIQEAHTLSGSLGLFGFKIASEKCRQLEQLLKSHQSFDALLIGYFAKLISWLEQEISQQNSLPIVQSPSYLIPSSHTPYVLIIDDDEPLTKVLVSEARSWGMEAKAVHSLSEARVTIASGRPDLVILDLCFPQTDENGLDLLPELSNAEPPIPVLVSTIEESLDDRLKVAKLGGQAFLHKPISAEQIMEAIAQLLRQSNLSLTKLMIVDDEPQILEFLHHLLEPWGFSLTLVHNCLQFWDILEQTNPDLLILDLEMPNFSGIDLCQIVRNDPKWLELPILMLSENTNADIIAQVFAVGADDYVDKPIIGPELIARIHNRLERTQMRRRLAEVDSLTGLSNRRKFVEDLTRLLKLAQRQKQPLCYVLIDLDHFKQVNDKYGHDMGDRVLRQLGKLLKRQFRCEDLIGRWGGEEFALGLYGMNKSQAISRLKDILEQWRQEEFRVTDNHCFCVTFSAGIAMYPTDGAELQNLYRFADVALYRAKKQGRNQVIG</sequence>
<dbReference type="CDD" id="cd00383">
    <property type="entry name" value="trans_reg_C"/>
    <property type="match status" value="1"/>
</dbReference>
<protein>
    <submittedName>
        <fullName evidence="10">Response regulator receiver modulated diguanylate cyclase</fullName>
    </submittedName>
</protein>
<dbReference type="CDD" id="cd00088">
    <property type="entry name" value="HPT"/>
    <property type="match status" value="1"/>
</dbReference>
<dbReference type="EMBL" id="CP002198">
    <property type="protein sequence ID" value="ADN17007.1"/>
    <property type="molecule type" value="Genomic_DNA"/>
</dbReference>
<dbReference type="SUPFAM" id="SSF52172">
    <property type="entry name" value="CheY-like"/>
    <property type="match status" value="3"/>
</dbReference>
<dbReference type="InterPro" id="IPR036641">
    <property type="entry name" value="HPT_dom_sf"/>
</dbReference>
<dbReference type="InterPro" id="IPR039420">
    <property type="entry name" value="WalR-like"/>
</dbReference>
<evidence type="ECO:0000313" key="10">
    <source>
        <dbReference type="EMBL" id="ADN17007.1"/>
    </source>
</evidence>
<dbReference type="InterPro" id="IPR001789">
    <property type="entry name" value="Sig_transdc_resp-reg_receiver"/>
</dbReference>
<dbReference type="InterPro" id="IPR036388">
    <property type="entry name" value="WH-like_DNA-bd_sf"/>
</dbReference>
<keyword evidence="1 4" id="KW-0238">DNA-binding</keyword>
<feature type="domain" description="Response regulatory" evidence="6">
    <location>
        <begin position="373"/>
        <end position="489"/>
    </location>
</feature>
<dbReference type="InterPro" id="IPR029787">
    <property type="entry name" value="Nucleotide_cyclase"/>
</dbReference>
<reference evidence="11" key="1">
    <citation type="journal article" date="2011" name="MBio">
        <title>Novel metabolic attributes of the genus Cyanothece, comprising a group of unicellular nitrogen-fixing Cyanobacteria.</title>
        <authorList>
            <person name="Bandyopadhyay A."/>
            <person name="Elvitigala T."/>
            <person name="Welsh E."/>
            <person name="Stockel J."/>
            <person name="Liberton M."/>
            <person name="Min H."/>
            <person name="Sherman L.A."/>
            <person name="Pakrasi H.B."/>
        </authorList>
    </citation>
    <scope>NUCLEOTIDE SEQUENCE [LARGE SCALE GENOMIC DNA]</scope>
    <source>
        <strain evidence="11">PCC 7822</strain>
    </source>
</reference>
<dbReference type="FunFam" id="3.30.70.270:FF:000001">
    <property type="entry name" value="Diguanylate cyclase domain protein"/>
    <property type="match status" value="1"/>
</dbReference>
<evidence type="ECO:0000259" key="7">
    <source>
        <dbReference type="PROSITE" id="PS50887"/>
    </source>
</evidence>
<dbReference type="SUPFAM" id="SSF55073">
    <property type="entry name" value="Nucleotide cyclase"/>
    <property type="match status" value="1"/>
</dbReference>
<dbReference type="InterPro" id="IPR000160">
    <property type="entry name" value="GGDEF_dom"/>
</dbReference>
<dbReference type="Gene3D" id="3.40.50.2300">
    <property type="match status" value="3"/>
</dbReference>
<dbReference type="InterPro" id="IPR016032">
    <property type="entry name" value="Sig_transdc_resp-reg_C-effctor"/>
</dbReference>
<dbReference type="PROSITE" id="PS50894">
    <property type="entry name" value="HPT"/>
    <property type="match status" value="1"/>
</dbReference>
<dbReference type="GO" id="GO:0005829">
    <property type="term" value="C:cytosol"/>
    <property type="evidence" value="ECO:0007669"/>
    <property type="project" value="TreeGrafter"/>
</dbReference>
<dbReference type="RefSeq" id="WP_013325045.1">
    <property type="nucleotide sequence ID" value="NC_014501.1"/>
</dbReference>
<dbReference type="Pfam" id="PF00486">
    <property type="entry name" value="Trans_reg_C"/>
    <property type="match status" value="1"/>
</dbReference>
<dbReference type="SMART" id="SM00862">
    <property type="entry name" value="Trans_reg_C"/>
    <property type="match status" value="1"/>
</dbReference>
<dbReference type="CDD" id="cd01949">
    <property type="entry name" value="GGDEF"/>
    <property type="match status" value="1"/>
</dbReference>
<dbReference type="KEGG" id="cyj:Cyan7822_5123"/>
<dbReference type="InterPro" id="IPR001867">
    <property type="entry name" value="OmpR/PhoB-type_DNA-bd"/>
</dbReference>
<dbReference type="GO" id="GO:0032993">
    <property type="term" value="C:protein-DNA complex"/>
    <property type="evidence" value="ECO:0007669"/>
    <property type="project" value="TreeGrafter"/>
</dbReference>
<dbReference type="HOGENOM" id="CLU_000445_11_38_3"/>
<dbReference type="PANTHER" id="PTHR48111">
    <property type="entry name" value="REGULATOR OF RPOS"/>
    <property type="match status" value="1"/>
</dbReference>
<evidence type="ECO:0000256" key="5">
    <source>
        <dbReference type="SAM" id="MobiDB-lite"/>
    </source>
</evidence>
<dbReference type="GO" id="GO:0000156">
    <property type="term" value="F:phosphorelay response regulator activity"/>
    <property type="evidence" value="ECO:0007669"/>
    <property type="project" value="TreeGrafter"/>
</dbReference>
<organism evidence="10 11">
    <name type="scientific">Gloeothece verrucosa (strain PCC 7822)</name>
    <name type="common">Cyanothece sp. (strain PCC 7822)</name>
    <dbReference type="NCBI Taxonomy" id="497965"/>
    <lineage>
        <taxon>Bacteria</taxon>
        <taxon>Bacillati</taxon>
        <taxon>Cyanobacteriota</taxon>
        <taxon>Cyanophyceae</taxon>
        <taxon>Oscillatoriophycideae</taxon>
        <taxon>Chroococcales</taxon>
        <taxon>Aphanothecaceae</taxon>
        <taxon>Gloeothece</taxon>
        <taxon>Gloeothece verrucosa</taxon>
    </lineage>
</organism>
<dbReference type="SUPFAM" id="SSF47226">
    <property type="entry name" value="Histidine-containing phosphotransfer domain, HPT domain"/>
    <property type="match status" value="1"/>
</dbReference>
<dbReference type="SMART" id="SM00267">
    <property type="entry name" value="GGDEF"/>
    <property type="match status" value="1"/>
</dbReference>
<feature type="DNA-binding region" description="OmpR/PhoB-type" evidence="4">
    <location>
        <begin position="123"/>
        <end position="222"/>
    </location>
</feature>
<feature type="modified residue" description="4-aspartylphosphate" evidence="3">
    <location>
        <position position="422"/>
    </location>
</feature>
<evidence type="ECO:0000259" key="6">
    <source>
        <dbReference type="PROSITE" id="PS50110"/>
    </source>
</evidence>
<dbReference type="eggNOG" id="COG0745">
    <property type="taxonomic scope" value="Bacteria"/>
</dbReference>
<feature type="modified residue" description="4-aspartylphosphate" evidence="3">
    <location>
        <position position="547"/>
    </location>
</feature>
<feature type="domain" description="Response regulatory" evidence="6">
    <location>
        <begin position="498"/>
        <end position="614"/>
    </location>
</feature>
<feature type="region of interest" description="Disordered" evidence="5">
    <location>
        <begin position="229"/>
        <end position="248"/>
    </location>
</feature>
<accession>E0UKC6</accession>
<dbReference type="Gene3D" id="3.30.70.270">
    <property type="match status" value="1"/>
</dbReference>
<name>E0UKC6_GLOV7</name>
<dbReference type="InterPro" id="IPR011006">
    <property type="entry name" value="CheY-like_superfamily"/>
</dbReference>
<dbReference type="SUPFAM" id="SSF46894">
    <property type="entry name" value="C-terminal effector domain of the bipartite response regulators"/>
    <property type="match status" value="1"/>
</dbReference>
<dbReference type="GO" id="GO:0000976">
    <property type="term" value="F:transcription cis-regulatory region binding"/>
    <property type="evidence" value="ECO:0007669"/>
    <property type="project" value="TreeGrafter"/>
</dbReference>
<keyword evidence="3" id="KW-0597">Phosphoprotein</keyword>
<dbReference type="SMART" id="SM00448">
    <property type="entry name" value="REC"/>
    <property type="match status" value="3"/>
</dbReference>